<keyword evidence="6 8" id="KW-1133">Transmembrane helix</keyword>
<dbReference type="Pfam" id="PF00528">
    <property type="entry name" value="BPD_transp_1"/>
    <property type="match status" value="1"/>
</dbReference>
<dbReference type="GO" id="GO:0005886">
    <property type="term" value="C:plasma membrane"/>
    <property type="evidence" value="ECO:0007669"/>
    <property type="project" value="UniProtKB-SubCell"/>
</dbReference>
<comment type="similarity">
    <text evidence="2">Belongs to the binding-protein-dependent transport system permease family. CysTW subfamily.</text>
</comment>
<feature type="transmembrane region" description="Helical" evidence="8">
    <location>
        <begin position="43"/>
        <end position="64"/>
    </location>
</feature>
<dbReference type="PANTHER" id="PTHR42929">
    <property type="entry name" value="INNER MEMBRANE ABC TRANSPORTER PERMEASE PROTEIN YDCU-RELATED-RELATED"/>
    <property type="match status" value="1"/>
</dbReference>
<sequence>MAAIVVDDTSISSESERANPKTAGKIRRDGGSSFSSYLQATPLAVILGLFLLLPILTIGMVSFWDYDSVRIYPDFVTFNYTETLGSWVTWKTYLNTLKFTVIVWALTMVIGFWVAHFLAFHIRSATMQMILFLVCTVPFLTSNIIRMISWVPFLGRNGLINSSLIQLGIVPKPLEFLLFSEFAVVLAMVHLYTLFMVTPIFNTLMRIDRSLIEAARDAGASGFQVLTNVIIPLAKPGIAIGSIFVVTLVMGDFITVRFMSGGQSASVGLMMSNQISLLQYPAAAANAVILLIVVLLIVAAILRVVDIRKEL</sequence>
<evidence type="ECO:0000256" key="5">
    <source>
        <dbReference type="ARBA" id="ARBA00022692"/>
    </source>
</evidence>
<protein>
    <submittedName>
        <fullName evidence="11">ABC transporter permease</fullName>
    </submittedName>
</protein>
<dbReference type="SUPFAM" id="SSF161098">
    <property type="entry name" value="MetI-like"/>
    <property type="match status" value="1"/>
</dbReference>
<dbReference type="InterPro" id="IPR000515">
    <property type="entry name" value="MetI-like"/>
</dbReference>
<evidence type="ECO:0000256" key="4">
    <source>
        <dbReference type="ARBA" id="ARBA00022475"/>
    </source>
</evidence>
<dbReference type="Proteomes" id="UP000232163">
    <property type="component" value="Unassembled WGS sequence"/>
</dbReference>
<dbReference type="CDD" id="cd06261">
    <property type="entry name" value="TM_PBP2"/>
    <property type="match status" value="1"/>
</dbReference>
<dbReference type="PANTHER" id="PTHR42929:SF1">
    <property type="entry name" value="INNER MEMBRANE ABC TRANSPORTER PERMEASE PROTEIN YDCU-RELATED"/>
    <property type="match status" value="1"/>
</dbReference>
<keyword evidence="3 8" id="KW-0813">Transport</keyword>
<feature type="domain" description="ABC transmembrane type-1" evidence="10">
    <location>
        <begin position="93"/>
        <end position="301"/>
    </location>
</feature>
<feature type="transmembrane region" description="Helical" evidence="8">
    <location>
        <begin position="280"/>
        <end position="305"/>
    </location>
</feature>
<evidence type="ECO:0000313" key="11">
    <source>
        <dbReference type="EMBL" id="PIO41385.1"/>
    </source>
</evidence>
<keyword evidence="12" id="KW-1185">Reference proteome</keyword>
<keyword evidence="4" id="KW-1003">Cell membrane</keyword>
<evidence type="ECO:0000256" key="2">
    <source>
        <dbReference type="ARBA" id="ARBA00007069"/>
    </source>
</evidence>
<dbReference type="RefSeq" id="WP_100002554.1">
    <property type="nucleotide sequence ID" value="NZ_CP017942.1"/>
</dbReference>
<comment type="subcellular location">
    <subcellularLocation>
        <location evidence="1 8">Cell membrane</location>
        <topology evidence="1 8">Multi-pass membrane protein</topology>
    </subcellularLocation>
</comment>
<organism evidence="11 12">
    <name type="scientific">Phyllobacterium zundukense</name>
    <dbReference type="NCBI Taxonomy" id="1867719"/>
    <lineage>
        <taxon>Bacteria</taxon>
        <taxon>Pseudomonadati</taxon>
        <taxon>Pseudomonadota</taxon>
        <taxon>Alphaproteobacteria</taxon>
        <taxon>Hyphomicrobiales</taxon>
        <taxon>Phyllobacteriaceae</taxon>
        <taxon>Phyllobacterium</taxon>
    </lineage>
</organism>
<dbReference type="EMBL" id="MZMT01000062">
    <property type="protein sequence ID" value="PIO41385.1"/>
    <property type="molecule type" value="Genomic_DNA"/>
</dbReference>
<proteinExistence type="inferred from homology"/>
<keyword evidence="7 8" id="KW-0472">Membrane</keyword>
<comment type="caution">
    <text evidence="11">The sequence shown here is derived from an EMBL/GenBank/DDBJ whole genome shotgun (WGS) entry which is preliminary data.</text>
</comment>
<feature type="region of interest" description="Disordered" evidence="9">
    <location>
        <begin position="1"/>
        <end position="29"/>
    </location>
</feature>
<evidence type="ECO:0000256" key="6">
    <source>
        <dbReference type="ARBA" id="ARBA00022989"/>
    </source>
</evidence>
<accession>A0A2N9VPG7</accession>
<reference evidence="11 12" key="1">
    <citation type="journal article" date="2017" name="Int J Environ Stud">
        <title>Does the Miocene-Pliocene relict legume Oxytropis triphylla form nitrogen-fixing nodules with a combination of bacterial strains?</title>
        <authorList>
            <person name="Safronova V."/>
            <person name="Belimov A."/>
            <person name="Sazanova A."/>
            <person name="Kuznetsova I."/>
            <person name="Popova J."/>
            <person name="Andronov E."/>
            <person name="Verkhozina A."/>
            <person name="Tikhonovich I."/>
        </authorList>
    </citation>
    <scope>NUCLEOTIDE SEQUENCE [LARGE SCALE GENOMIC DNA]</scope>
    <source>
        <strain evidence="11 12">Tri-38</strain>
    </source>
</reference>
<evidence type="ECO:0000259" key="10">
    <source>
        <dbReference type="PROSITE" id="PS50928"/>
    </source>
</evidence>
<evidence type="ECO:0000256" key="3">
    <source>
        <dbReference type="ARBA" id="ARBA00022448"/>
    </source>
</evidence>
<feature type="transmembrane region" description="Helical" evidence="8">
    <location>
        <begin position="176"/>
        <end position="201"/>
    </location>
</feature>
<dbReference type="GO" id="GO:0055085">
    <property type="term" value="P:transmembrane transport"/>
    <property type="evidence" value="ECO:0007669"/>
    <property type="project" value="InterPro"/>
</dbReference>
<dbReference type="PROSITE" id="PS50928">
    <property type="entry name" value="ABC_TM1"/>
    <property type="match status" value="1"/>
</dbReference>
<dbReference type="InterPro" id="IPR035906">
    <property type="entry name" value="MetI-like_sf"/>
</dbReference>
<gene>
    <name evidence="11" type="ORF">B5P45_28765</name>
</gene>
<keyword evidence="5 8" id="KW-0812">Transmembrane</keyword>
<evidence type="ECO:0000256" key="9">
    <source>
        <dbReference type="SAM" id="MobiDB-lite"/>
    </source>
</evidence>
<evidence type="ECO:0000256" key="7">
    <source>
        <dbReference type="ARBA" id="ARBA00023136"/>
    </source>
</evidence>
<dbReference type="AlphaFoldDB" id="A0A2N9VPG7"/>
<evidence type="ECO:0000313" key="12">
    <source>
        <dbReference type="Proteomes" id="UP000232163"/>
    </source>
</evidence>
<evidence type="ECO:0000256" key="1">
    <source>
        <dbReference type="ARBA" id="ARBA00004651"/>
    </source>
</evidence>
<evidence type="ECO:0000256" key="8">
    <source>
        <dbReference type="RuleBase" id="RU363032"/>
    </source>
</evidence>
<feature type="transmembrane region" description="Helical" evidence="8">
    <location>
        <begin position="130"/>
        <end position="153"/>
    </location>
</feature>
<name>A0A2N9VPG7_9HYPH</name>
<dbReference type="Gene3D" id="1.10.3720.10">
    <property type="entry name" value="MetI-like"/>
    <property type="match status" value="1"/>
</dbReference>
<feature type="transmembrane region" description="Helical" evidence="8">
    <location>
        <begin position="99"/>
        <end position="118"/>
    </location>
</feature>
<dbReference type="OrthoDB" id="9807047at2"/>